<accession>A0A5N6F856</accession>
<evidence type="ECO:0000256" key="1">
    <source>
        <dbReference type="ARBA" id="ARBA00022450"/>
    </source>
</evidence>
<gene>
    <name evidence="3" type="ORF">BDV33DRAFT_199197</name>
</gene>
<evidence type="ECO:0000313" key="4">
    <source>
        <dbReference type="Proteomes" id="UP000326799"/>
    </source>
</evidence>
<dbReference type="PANTHER" id="PTHR43439:SF2">
    <property type="entry name" value="ENZYME, PUTATIVE (JCVI)-RELATED"/>
    <property type="match status" value="1"/>
</dbReference>
<evidence type="ECO:0000256" key="2">
    <source>
        <dbReference type="ARBA" id="ARBA00022553"/>
    </source>
</evidence>
<proteinExistence type="predicted"/>
<dbReference type="SUPFAM" id="SSF56801">
    <property type="entry name" value="Acetyl-CoA synthetase-like"/>
    <property type="match status" value="1"/>
</dbReference>
<protein>
    <recommendedName>
        <fullName evidence="5">Carrier domain-containing protein</fullName>
    </recommendedName>
</protein>
<organism evidence="3 4">
    <name type="scientific">Aspergillus novoparasiticus</name>
    <dbReference type="NCBI Taxonomy" id="986946"/>
    <lineage>
        <taxon>Eukaryota</taxon>
        <taxon>Fungi</taxon>
        <taxon>Dikarya</taxon>
        <taxon>Ascomycota</taxon>
        <taxon>Pezizomycotina</taxon>
        <taxon>Eurotiomycetes</taxon>
        <taxon>Eurotiomycetidae</taxon>
        <taxon>Eurotiales</taxon>
        <taxon>Aspergillaceae</taxon>
        <taxon>Aspergillus</taxon>
        <taxon>Aspergillus subgen. Circumdati</taxon>
    </lineage>
</organism>
<dbReference type="InterPro" id="IPR051414">
    <property type="entry name" value="Adenylate-forming_Reductase"/>
</dbReference>
<dbReference type="Pfam" id="PF23562">
    <property type="entry name" value="AMP-binding_C_3"/>
    <property type="match status" value="1"/>
</dbReference>
<dbReference type="PANTHER" id="PTHR43439">
    <property type="entry name" value="PHENYLACETATE-COENZYME A LIGASE"/>
    <property type="match status" value="1"/>
</dbReference>
<reference evidence="3 4" key="1">
    <citation type="submission" date="2019-04" db="EMBL/GenBank/DDBJ databases">
        <title>Fungal friends and foes A comparative genomics study of 23 Aspergillus species from section Flavi.</title>
        <authorList>
            <consortium name="DOE Joint Genome Institute"/>
            <person name="Kjaerbolling I."/>
            <person name="Vesth T.C."/>
            <person name="Frisvad J.C."/>
            <person name="Nybo J.L."/>
            <person name="Theobald S."/>
            <person name="Kildgaard S."/>
            <person name="Petersen T.I."/>
            <person name="Kuo A."/>
            <person name="Sato A."/>
            <person name="Lyhne E.K."/>
            <person name="Kogle M.E."/>
            <person name="Wiebenga A."/>
            <person name="Kun R.S."/>
            <person name="Lubbers R.J."/>
            <person name="Makela M.R."/>
            <person name="Barry K."/>
            <person name="Chovatia M."/>
            <person name="Clum A."/>
            <person name="Daum C."/>
            <person name="Haridas S."/>
            <person name="He G."/>
            <person name="LaButti K."/>
            <person name="Lipzen A."/>
            <person name="Mondo S."/>
            <person name="Pangilinan J."/>
            <person name="Riley R."/>
            <person name="Salamov A."/>
            <person name="Simmons B.A."/>
            <person name="Magnuson J.K."/>
            <person name="Henrissat B."/>
            <person name="Mortensen U.H."/>
            <person name="Larsen T.O."/>
            <person name="De vries R.P."/>
            <person name="Grigoriev I.V."/>
            <person name="Machida M."/>
            <person name="Baker S.E."/>
            <person name="Andersen M.R."/>
        </authorList>
    </citation>
    <scope>NUCLEOTIDE SEQUENCE [LARGE SCALE GENOMIC DNA]</scope>
    <source>
        <strain evidence="3 4">CBS 126849</strain>
    </source>
</reference>
<dbReference type="Proteomes" id="UP000326799">
    <property type="component" value="Unassembled WGS sequence"/>
</dbReference>
<keyword evidence="4" id="KW-1185">Reference proteome</keyword>
<name>A0A5N6F856_9EURO</name>
<sequence length="431" mass="48446">MSTTSQALKTLSKIEYVIFAGGPLSAEAGNTICKHCKLIPLIGSTELGHIPPTKSKAAPEDWKYHQWPYYPDVHMELHDEGLYEMVIRRSPDGRLLHGVFYVFPELQEWRTKDLFSKHPTEDGLWRFESRTDDIIVLANGEKVNSIEMEAIIEGHDLVHKAMIAGRGLTECVLLVEPDWDKFRDRDLDGSIIDEIWDSVESANKQGPEYAYIEKDRIGIASREKPFQLNSKGTLRRALVSEDYESKISALGNNDPLNPLGSSNDAFKADDVQTFIRQVVSSVSQNLELAEETDFFATGLDSRQNTLAQVIVEIIQCGKDSKKNIPASVINLVNPRTTWATLLPTIQRRFGANPVSLQSWVRTLDETGAANVENRPAYKLLSFYERLARGNSDDSFPQFETNKANASSPTFRALGPIDLVWCIYGLISGYYK</sequence>
<evidence type="ECO:0008006" key="5">
    <source>
        <dbReference type="Google" id="ProtNLM"/>
    </source>
</evidence>
<evidence type="ECO:0000313" key="3">
    <source>
        <dbReference type="EMBL" id="KAB8224914.1"/>
    </source>
</evidence>
<dbReference type="Gene3D" id="3.40.50.720">
    <property type="entry name" value="NAD(P)-binding Rossmann-like Domain"/>
    <property type="match status" value="1"/>
</dbReference>
<keyword evidence="2" id="KW-0597">Phosphoprotein</keyword>
<dbReference type="AlphaFoldDB" id="A0A5N6F856"/>
<keyword evidence="1" id="KW-0596">Phosphopantetheine</keyword>
<dbReference type="EMBL" id="ML733397">
    <property type="protein sequence ID" value="KAB8224914.1"/>
    <property type="molecule type" value="Genomic_DNA"/>
</dbReference>